<dbReference type="Pfam" id="PF04548">
    <property type="entry name" value="AIG1"/>
    <property type="match status" value="1"/>
</dbReference>
<dbReference type="PROSITE" id="PS51412">
    <property type="entry name" value="MACPF_2"/>
    <property type="match status" value="1"/>
</dbReference>
<accession>A0ABN7UUM6</accession>
<dbReference type="Pfam" id="PF01823">
    <property type="entry name" value="MACPF"/>
    <property type="match status" value="1"/>
</dbReference>
<protein>
    <submittedName>
        <fullName evidence="3">12386_t:CDS:1</fullName>
    </submittedName>
</protein>
<dbReference type="EMBL" id="CAJVQB010006204">
    <property type="protein sequence ID" value="CAG8679441.1"/>
    <property type="molecule type" value="Genomic_DNA"/>
</dbReference>
<dbReference type="InterPro" id="IPR020864">
    <property type="entry name" value="MACPF"/>
</dbReference>
<dbReference type="Proteomes" id="UP000789901">
    <property type="component" value="Unassembled WGS sequence"/>
</dbReference>
<proteinExistence type="predicted"/>
<organism evidence="3 4">
    <name type="scientific">Gigaspora margarita</name>
    <dbReference type="NCBI Taxonomy" id="4874"/>
    <lineage>
        <taxon>Eukaryota</taxon>
        <taxon>Fungi</taxon>
        <taxon>Fungi incertae sedis</taxon>
        <taxon>Mucoromycota</taxon>
        <taxon>Glomeromycotina</taxon>
        <taxon>Glomeromycetes</taxon>
        <taxon>Diversisporales</taxon>
        <taxon>Gigasporaceae</taxon>
        <taxon>Gigaspora</taxon>
    </lineage>
</organism>
<dbReference type="SUPFAM" id="SSF52540">
    <property type="entry name" value="P-loop containing nucleoside triphosphate hydrolases"/>
    <property type="match status" value="1"/>
</dbReference>
<evidence type="ECO:0000313" key="4">
    <source>
        <dbReference type="Proteomes" id="UP000789901"/>
    </source>
</evidence>
<dbReference type="InterPro" id="IPR006703">
    <property type="entry name" value="G_AIG1"/>
</dbReference>
<dbReference type="Gene3D" id="2.170.16.10">
    <property type="entry name" value="Hedgehog/Intein (Hint) domain"/>
    <property type="match status" value="1"/>
</dbReference>
<gene>
    <name evidence="3" type="ORF">GMARGA_LOCUS10871</name>
</gene>
<reference evidence="3 4" key="1">
    <citation type="submission" date="2021-06" db="EMBL/GenBank/DDBJ databases">
        <authorList>
            <person name="Kallberg Y."/>
            <person name="Tangrot J."/>
            <person name="Rosling A."/>
        </authorList>
    </citation>
    <scope>NUCLEOTIDE SEQUENCE [LARGE SCALE GENOMIC DNA]</scope>
    <source>
        <strain evidence="3 4">120-4 pot B 10/14</strain>
    </source>
</reference>
<feature type="domain" description="MACPF" evidence="2">
    <location>
        <begin position="381"/>
        <end position="689"/>
    </location>
</feature>
<evidence type="ECO:0000256" key="1">
    <source>
        <dbReference type="ARBA" id="ARBA00022741"/>
    </source>
</evidence>
<dbReference type="InterPro" id="IPR036844">
    <property type="entry name" value="Hint_dom_sf"/>
</dbReference>
<dbReference type="SUPFAM" id="SSF51294">
    <property type="entry name" value="Hedgehog/intein (Hint) domain"/>
    <property type="match status" value="1"/>
</dbReference>
<evidence type="ECO:0000259" key="2">
    <source>
        <dbReference type="PROSITE" id="PS51412"/>
    </source>
</evidence>
<dbReference type="SMART" id="SM00457">
    <property type="entry name" value="MACPF"/>
    <property type="match status" value="1"/>
</dbReference>
<dbReference type="InterPro" id="IPR027417">
    <property type="entry name" value="P-loop_NTPase"/>
</dbReference>
<keyword evidence="1" id="KW-0547">Nucleotide-binding</keyword>
<comment type="caution">
    <text evidence="3">The sequence shown here is derived from an EMBL/GenBank/DDBJ whole genome shotgun (WGS) entry which is preliminary data.</text>
</comment>
<sequence length="1017" mass="116033">MVTKFGYNDFYKLQITINKIANKQENEMIEIPFVTNKPNLVNHFWSKRSEFNYSVHEGVKNAYNAIENNLSPNHAYIILFGLSGAGKSSTINNLFDKQFAATGSGRSQTKVITEFKCEINDSRIGIKNLGISIIDGPGLEDSKGVQEDAKNILCYKQFLENHPQLCSVRPNIIMIVANVNDKRLGDSENMETPFARMLKGIKNCLNILDYKRPSVIFVLTNLQSLPKKTLKEDLSSQINLVKELSSIILGISNPPVVALENRPEDCDLQRENEWYILGNGERQPLNLFEALINLCETSKDNIGQEAISKYFSRAAQIKPKQAFSSSSTELKNELGDRMPLEITNFLRANQINTINEIPHGDKFLELFAKYPRHSVKLLTFLKRALQRETKEICIEPEVGKGYNVFKDKIVGPSMFQLGQYVMCPTGFKVPRNVQVDEENETFIRDERVKNKREFVRKRLLDLGISENLPANFKMREGYSIDSSVNNSSLPLEHSFLIEIHCFRFTLNVDEVQLSQTFKNDIDKLPHFYNYYNKHNFNTWKKFFDKYGTYVIQSAWAGGRCSVTIKSSNMSTQHIELIKSEALTRISNHEAKIEFKNEIVELKNIEEAINAASLRTFGGDVKYHAKTFQEFNGERWLSSIKVKPDVLDTKLKLIPINIIAGKYKNQIREPMEAAIRDLLGAELIYISPEIMTIAPPKSREEATNCSANKPDGTCLRSGTLISMANGTKLAVEKLNPGDLVVGKNGMPCQVLGRNEVLLGNRSLYGFSSEHSAFFTSEHLFATQNDEWMCIDPDISQLINPQNSIKKIHRMQDQCNILRWNGKTTELVKFNVFKSTEKFFPTMKVHCLLVTNGIYVANDYITHDSMPNLLTWPTVAICLASLAFSESAHQLFEYFNTIDSLDDANHIRELSYQISTEWKKIIKVSTFHTNFNDIEKVVKLAIEKFKYLAHGDQCFLQEILSKPALTFLSQNLFILCGEDLHEALDVFFRENEENFYCKAALLFKTADSIITQYMKKLSK</sequence>
<keyword evidence="4" id="KW-1185">Reference proteome</keyword>
<evidence type="ECO:0000313" key="3">
    <source>
        <dbReference type="EMBL" id="CAG8679441.1"/>
    </source>
</evidence>
<name>A0ABN7UUM6_GIGMA</name>
<dbReference type="Gene3D" id="3.40.50.300">
    <property type="entry name" value="P-loop containing nucleotide triphosphate hydrolases"/>
    <property type="match status" value="1"/>
</dbReference>